<dbReference type="InterPro" id="IPR012349">
    <property type="entry name" value="Split_barrel_FMN-bd"/>
</dbReference>
<evidence type="ECO:0000313" key="2">
    <source>
        <dbReference type="EMBL" id="QIZ71252.1"/>
    </source>
</evidence>
<gene>
    <name evidence="2" type="ORF">HCG48_12210</name>
</gene>
<organism evidence="2 3">
    <name type="scientific">Oxynema aestuarii AP17</name>
    <dbReference type="NCBI Taxonomy" id="2064643"/>
    <lineage>
        <taxon>Bacteria</taxon>
        <taxon>Bacillati</taxon>
        <taxon>Cyanobacteriota</taxon>
        <taxon>Cyanophyceae</taxon>
        <taxon>Oscillatoriophycideae</taxon>
        <taxon>Oscillatoriales</taxon>
        <taxon>Oscillatoriaceae</taxon>
        <taxon>Oxynema</taxon>
        <taxon>Oxynema aestuarii</taxon>
    </lineage>
</organism>
<protein>
    <submittedName>
        <fullName evidence="2">Pyridoxamine 5'-phosphate oxidase</fullName>
    </submittedName>
</protein>
<dbReference type="InterPro" id="IPR024624">
    <property type="entry name" value="Pyridox_Oxase_Alr4036_FMN-bd"/>
</dbReference>
<dbReference type="RefSeq" id="WP_168569406.1">
    <property type="nucleotide sequence ID" value="NZ_CP051167.1"/>
</dbReference>
<dbReference type="KEGG" id="oxy:HCG48_12210"/>
<feature type="domain" description="Pyridoxamine 5'-phosphate oxidase Alr4036 family FMN-binding" evidence="1">
    <location>
        <begin position="6"/>
        <end position="98"/>
    </location>
</feature>
<dbReference type="Gene3D" id="2.30.110.10">
    <property type="entry name" value="Electron Transport, Fmn-binding Protein, Chain A"/>
    <property type="match status" value="1"/>
</dbReference>
<accession>A0A6H1TXC3</accession>
<proteinExistence type="predicted"/>
<dbReference type="InterPro" id="IPR024015">
    <property type="entry name" value="Pyridox_Oxase_FMN-dep_Alr4036"/>
</dbReference>
<dbReference type="PANTHER" id="PTHR28243">
    <property type="entry name" value="AGL049CP"/>
    <property type="match status" value="1"/>
</dbReference>
<evidence type="ECO:0000259" key="1">
    <source>
        <dbReference type="Pfam" id="PF12766"/>
    </source>
</evidence>
<dbReference type="GO" id="GO:0010181">
    <property type="term" value="F:FMN binding"/>
    <property type="evidence" value="ECO:0007669"/>
    <property type="project" value="InterPro"/>
</dbReference>
<sequence length="195" mass="22425">MSDAIAPWKSPLLRALHRNRSRADARFLQLATVGSDGFPANRTVVFRGFLDGGDRLKMVTDDRSAKIAQIALDPRAEACWYFPVTREQFRLRGHLHCIDGTETDPPSVEARRVAWQELSDNARIQFLWPFPGGDRAEASAFDRPIPDPNLPAEHFCLLWLEPIRVDLLQLRGHPQNRWIYECRAERTWSVREVNP</sequence>
<dbReference type="AlphaFoldDB" id="A0A6H1TXC3"/>
<dbReference type="Proteomes" id="UP000500857">
    <property type="component" value="Chromosome"/>
</dbReference>
<name>A0A6H1TXC3_9CYAN</name>
<dbReference type="Pfam" id="PF12766">
    <property type="entry name" value="Pyridox_oxase_2"/>
    <property type="match status" value="1"/>
</dbReference>
<dbReference type="SUPFAM" id="SSF50475">
    <property type="entry name" value="FMN-binding split barrel"/>
    <property type="match status" value="1"/>
</dbReference>
<evidence type="ECO:0000313" key="3">
    <source>
        <dbReference type="Proteomes" id="UP000500857"/>
    </source>
</evidence>
<dbReference type="NCBIfam" id="TIGR04026">
    <property type="entry name" value="PPOX_FMN_cyano"/>
    <property type="match status" value="1"/>
</dbReference>
<keyword evidence="3" id="KW-1185">Reference proteome</keyword>
<dbReference type="PANTHER" id="PTHR28243:SF1">
    <property type="entry name" value="PYRIDOXAMINE 5'-PHOSPHATE OXIDASE ALR4036 FAMILY FMN-BINDING DOMAIN-CONTAINING PROTEIN"/>
    <property type="match status" value="1"/>
</dbReference>
<dbReference type="EMBL" id="CP051167">
    <property type="protein sequence ID" value="QIZ71252.1"/>
    <property type="molecule type" value="Genomic_DNA"/>
</dbReference>
<reference evidence="2 3" key="1">
    <citation type="submission" date="2020-04" db="EMBL/GenBank/DDBJ databases">
        <authorList>
            <person name="Basu S."/>
            <person name="Maruthanayagam V."/>
            <person name="Chakraborty S."/>
            <person name="Pramanik A."/>
            <person name="Mukherjee J."/>
            <person name="Brink B."/>
        </authorList>
    </citation>
    <scope>NUCLEOTIDE SEQUENCE [LARGE SCALE GENOMIC DNA]</scope>
    <source>
        <strain evidence="2 3">AP17</strain>
    </source>
</reference>